<dbReference type="SUPFAM" id="SSF53448">
    <property type="entry name" value="Nucleotide-diphospho-sugar transferases"/>
    <property type="match status" value="1"/>
</dbReference>
<reference evidence="2" key="1">
    <citation type="submission" date="2016-11" db="EMBL/GenBank/DDBJ databases">
        <authorList>
            <person name="Varghese N."/>
            <person name="Submissions S."/>
        </authorList>
    </citation>
    <scope>NUCLEOTIDE SEQUENCE [LARGE SCALE GENOMIC DNA]</scope>
    <source>
        <strain evidence="2">DSM 11792</strain>
    </source>
</reference>
<name>A0A1M5CR77_9FIRM</name>
<dbReference type="Gene3D" id="3.90.550.10">
    <property type="entry name" value="Spore Coat Polysaccharide Biosynthesis Protein SpsA, Chain A"/>
    <property type="match status" value="1"/>
</dbReference>
<keyword evidence="2" id="KW-1185">Reference proteome</keyword>
<dbReference type="GO" id="GO:0004475">
    <property type="term" value="F:mannose-1-phosphate guanylyltransferase (GTP) activity"/>
    <property type="evidence" value="ECO:0007669"/>
    <property type="project" value="TreeGrafter"/>
</dbReference>
<dbReference type="PANTHER" id="PTHR46390:SF1">
    <property type="entry name" value="MANNOSE-1-PHOSPHATE GUANYLYLTRANSFERASE"/>
    <property type="match status" value="1"/>
</dbReference>
<evidence type="ECO:0000313" key="1">
    <source>
        <dbReference type="EMBL" id="SHF57218.1"/>
    </source>
</evidence>
<dbReference type="InterPro" id="IPR029044">
    <property type="entry name" value="Nucleotide-diphossugar_trans"/>
</dbReference>
<dbReference type="GO" id="GO:0009298">
    <property type="term" value="P:GDP-mannose biosynthetic process"/>
    <property type="evidence" value="ECO:0007669"/>
    <property type="project" value="TreeGrafter"/>
</dbReference>
<evidence type="ECO:0000313" key="2">
    <source>
        <dbReference type="Proteomes" id="UP000184196"/>
    </source>
</evidence>
<accession>A0A1M5CR77</accession>
<sequence>MKVASEGTLLQQAVHRARLLVPWSNIYIIGIRPHAPGDGIRVYTCRPHFAGGKRSRRLPRISIDYGVIEKADNVWAVPGDFGWDDLGTWTALE</sequence>
<dbReference type="EMBL" id="FQUW01000040">
    <property type="protein sequence ID" value="SHF57218.1"/>
    <property type="molecule type" value="Genomic_DNA"/>
</dbReference>
<dbReference type="AlphaFoldDB" id="A0A1M5CR77"/>
<dbReference type="PANTHER" id="PTHR46390">
    <property type="entry name" value="MANNOSE-1-PHOSPHATE GUANYLYLTRANSFERASE"/>
    <property type="match status" value="1"/>
</dbReference>
<proteinExistence type="predicted"/>
<dbReference type="Proteomes" id="UP000184196">
    <property type="component" value="Unassembled WGS sequence"/>
</dbReference>
<organism evidence="1 2">
    <name type="scientific">Desulfofundulus australicus DSM 11792</name>
    <dbReference type="NCBI Taxonomy" id="1121425"/>
    <lineage>
        <taxon>Bacteria</taxon>
        <taxon>Bacillati</taxon>
        <taxon>Bacillota</taxon>
        <taxon>Clostridia</taxon>
        <taxon>Eubacteriales</taxon>
        <taxon>Peptococcaceae</taxon>
        <taxon>Desulfofundulus</taxon>
    </lineage>
</organism>
<gene>
    <name evidence="1" type="ORF">SAMN02745218_02608</name>
</gene>
<protein>
    <submittedName>
        <fullName evidence="1">Uncharacterized protein</fullName>
    </submittedName>
</protein>
<dbReference type="InterPro" id="IPR051161">
    <property type="entry name" value="Mannose-6P_isomerase_type2"/>
</dbReference>